<name>A0A2D0QDM2_ICTPU</name>
<dbReference type="Pfam" id="PF00811">
    <property type="entry name" value="Ependymin"/>
    <property type="match status" value="1"/>
</dbReference>
<dbReference type="InterPro" id="IPR001299">
    <property type="entry name" value="Ependymin"/>
</dbReference>
<dbReference type="PANTHER" id="PTHR10697">
    <property type="entry name" value="MAMMALIAN EPENDYMIN-RELATED PROTEIN 1"/>
    <property type="match status" value="1"/>
</dbReference>
<accession>A0A2D0QDM2</accession>
<dbReference type="Proteomes" id="UP000221080">
    <property type="component" value="Chromosome 29"/>
</dbReference>
<dbReference type="OrthoDB" id="9942506at2759"/>
<dbReference type="CTD" id="100302470"/>
<dbReference type="RefSeq" id="XP_017316773.1">
    <property type="nucleotide sequence ID" value="XM_017461284.1"/>
</dbReference>
<keyword evidence="2" id="KW-0732">Signal</keyword>
<dbReference type="PANTHER" id="PTHR10697:SF5">
    <property type="entry name" value="EPENDYMIN-RELATED"/>
    <property type="match status" value="1"/>
</dbReference>
<evidence type="ECO:0000256" key="2">
    <source>
        <dbReference type="SAM" id="SignalP"/>
    </source>
</evidence>
<dbReference type="KEGG" id="ipu:108260763"/>
<reference evidence="3" key="1">
    <citation type="journal article" date="2016" name="Nat. Commun.">
        <title>The channel catfish genome sequence provides insights into the evolution of scale formation in teleosts.</title>
        <authorList>
            <person name="Liu Z."/>
            <person name="Liu S."/>
            <person name="Yao J."/>
            <person name="Bao L."/>
            <person name="Zhang J."/>
            <person name="Li Y."/>
            <person name="Jiang C."/>
            <person name="Sun L."/>
            <person name="Wang R."/>
            <person name="Zhang Y."/>
            <person name="Zhou T."/>
            <person name="Zeng Q."/>
            <person name="Fu Q."/>
            <person name="Gao S."/>
            <person name="Li N."/>
            <person name="Koren S."/>
            <person name="Jiang Y."/>
            <person name="Zimin A."/>
            <person name="Xu P."/>
            <person name="Phillippy A.M."/>
            <person name="Geng X."/>
            <person name="Song L."/>
            <person name="Sun F."/>
            <person name="Li C."/>
            <person name="Wang X."/>
            <person name="Chen A."/>
            <person name="Jin Y."/>
            <person name="Yuan Z."/>
            <person name="Yang Y."/>
            <person name="Tan S."/>
            <person name="Peatman E."/>
            <person name="Lu J."/>
            <person name="Qin Z."/>
            <person name="Dunham R."/>
            <person name="Li Z."/>
            <person name="Sonstegard T."/>
            <person name="Feng J."/>
            <person name="Danzmann R.G."/>
            <person name="Schroeder S."/>
            <person name="Scheffler B."/>
            <person name="Duke M.V."/>
            <person name="Ballard L."/>
            <person name="Kucuktas H."/>
            <person name="Kaltenboeck L."/>
            <person name="Liu H."/>
            <person name="Armbruster J."/>
            <person name="Xie Y."/>
            <person name="Kirby M.L."/>
            <person name="Tian Y."/>
            <person name="Flanagan M.E."/>
            <person name="Mu W."/>
            <person name="Waldbieser G.C."/>
        </authorList>
    </citation>
    <scope>NUCLEOTIDE SEQUENCE [LARGE SCALE GENOMIC DNA]</scope>
    <source>
        <strain evidence="3">SDA103</strain>
    </source>
</reference>
<feature type="chain" id="PRO_5013402039" evidence="2">
    <location>
        <begin position="20"/>
        <end position="212"/>
    </location>
</feature>
<comment type="similarity">
    <text evidence="1">Belongs to the ependymin family.</text>
</comment>
<keyword evidence="3" id="KW-1185">Reference proteome</keyword>
<dbReference type="PRINTS" id="PR00317">
    <property type="entry name" value="EPENDYMIN"/>
</dbReference>
<dbReference type="GeneID" id="108260763"/>
<feature type="signal peptide" evidence="2">
    <location>
        <begin position="1"/>
        <end position="19"/>
    </location>
</feature>
<evidence type="ECO:0000313" key="3">
    <source>
        <dbReference type="Proteomes" id="UP000221080"/>
    </source>
</evidence>
<dbReference type="GO" id="GO:0005764">
    <property type="term" value="C:lysosome"/>
    <property type="evidence" value="ECO:0007669"/>
    <property type="project" value="TreeGrafter"/>
</dbReference>
<gene>
    <name evidence="4" type="primary">epdl1</name>
</gene>
<dbReference type="GO" id="GO:0005576">
    <property type="term" value="C:extracellular region"/>
    <property type="evidence" value="ECO:0007669"/>
    <property type="project" value="InterPro"/>
</dbReference>
<evidence type="ECO:0000256" key="1">
    <source>
        <dbReference type="ARBA" id="ARBA00010771"/>
    </source>
</evidence>
<reference evidence="4" key="2">
    <citation type="submission" date="2025-08" db="UniProtKB">
        <authorList>
            <consortium name="RefSeq"/>
        </authorList>
    </citation>
    <scope>IDENTIFICATION</scope>
    <source>
        <tissue evidence="4">Blood</tissue>
    </source>
</reference>
<organism evidence="3 4">
    <name type="scientific">Ictalurus punctatus</name>
    <name type="common">Channel catfish</name>
    <name type="synonym">Silurus punctatus</name>
    <dbReference type="NCBI Taxonomy" id="7998"/>
    <lineage>
        <taxon>Eukaryota</taxon>
        <taxon>Metazoa</taxon>
        <taxon>Chordata</taxon>
        <taxon>Craniata</taxon>
        <taxon>Vertebrata</taxon>
        <taxon>Euteleostomi</taxon>
        <taxon>Actinopterygii</taxon>
        <taxon>Neopterygii</taxon>
        <taxon>Teleostei</taxon>
        <taxon>Ostariophysi</taxon>
        <taxon>Siluriformes</taxon>
        <taxon>Ictaluridae</taxon>
        <taxon>Ictalurus</taxon>
    </lineage>
</organism>
<dbReference type="AlphaFoldDB" id="A0A2D0QDM2"/>
<dbReference type="GO" id="GO:0005509">
    <property type="term" value="F:calcium ion binding"/>
    <property type="evidence" value="ECO:0007669"/>
    <property type="project" value="InterPro"/>
</dbReference>
<protein>
    <submittedName>
        <fullName evidence="4">Ependymin-like 1</fullName>
    </submittedName>
</protein>
<dbReference type="SMART" id="SM00026">
    <property type="entry name" value="EPEND"/>
    <property type="match status" value="1"/>
</dbReference>
<dbReference type="GO" id="GO:0007160">
    <property type="term" value="P:cell-matrix adhesion"/>
    <property type="evidence" value="ECO:0007669"/>
    <property type="project" value="InterPro"/>
</dbReference>
<evidence type="ECO:0000313" key="4">
    <source>
        <dbReference type="RefSeq" id="XP_017316773.1"/>
    </source>
</evidence>
<dbReference type="OMA" id="NQTCCKK"/>
<proteinExistence type="inferred from homology"/>
<sequence>MQLWLCCALLVFVAGGCLAQKPRPCRSPPLLEGSLTMVTQNGGYSAYGKYAYDSILRRIRLREVVRHDNETFITDVLLLYQEHVMYLINPKNKTCQKQELTSQFHPMKIPCNATLLAQVVLGSLSAPGEGLLVNSWTGETPEEKSQYFLTFTEFGCLPVSVLFNRPKTGWVVTNFFNIIRGIKDPSVFIPPPFCKNTTLETGEKGDFFSAFV</sequence>